<reference evidence="6" key="2">
    <citation type="submission" date="2015-01" db="EMBL/GenBank/DDBJ databases">
        <title>Evolutionary Origins and Diversification of the Mycorrhizal Mutualists.</title>
        <authorList>
            <consortium name="DOE Joint Genome Institute"/>
            <consortium name="Mycorrhizal Genomics Consortium"/>
            <person name="Kohler A."/>
            <person name="Kuo A."/>
            <person name="Nagy L.G."/>
            <person name="Floudas D."/>
            <person name="Copeland A."/>
            <person name="Barry K.W."/>
            <person name="Cichocki N."/>
            <person name="Veneault-Fourrey C."/>
            <person name="LaButti K."/>
            <person name="Lindquist E.A."/>
            <person name="Lipzen A."/>
            <person name="Lundell T."/>
            <person name="Morin E."/>
            <person name="Murat C."/>
            <person name="Riley R."/>
            <person name="Ohm R."/>
            <person name="Sun H."/>
            <person name="Tunlid A."/>
            <person name="Henrissat B."/>
            <person name="Grigoriev I.V."/>
            <person name="Hibbett D.S."/>
            <person name="Martin F."/>
        </authorList>
    </citation>
    <scope>NUCLEOTIDE SEQUENCE [LARGE SCALE GENOMIC DNA]</scope>
    <source>
        <strain evidence="6">LaAM-08-1</strain>
    </source>
</reference>
<evidence type="ECO:0000256" key="1">
    <source>
        <dbReference type="ARBA" id="ARBA00004123"/>
    </source>
</evidence>
<dbReference type="CDD" id="cd14688">
    <property type="entry name" value="bZIP_YAP"/>
    <property type="match status" value="1"/>
</dbReference>
<organism evidence="5 6">
    <name type="scientific">Laccaria amethystina LaAM-08-1</name>
    <dbReference type="NCBI Taxonomy" id="1095629"/>
    <lineage>
        <taxon>Eukaryota</taxon>
        <taxon>Fungi</taxon>
        <taxon>Dikarya</taxon>
        <taxon>Basidiomycota</taxon>
        <taxon>Agaricomycotina</taxon>
        <taxon>Agaricomycetes</taxon>
        <taxon>Agaricomycetidae</taxon>
        <taxon>Agaricales</taxon>
        <taxon>Agaricineae</taxon>
        <taxon>Hydnangiaceae</taxon>
        <taxon>Laccaria</taxon>
    </lineage>
</organism>
<dbReference type="AlphaFoldDB" id="A0A0C9YFP8"/>
<dbReference type="SMART" id="SM00338">
    <property type="entry name" value="BRLZ"/>
    <property type="match status" value="1"/>
</dbReference>
<name>A0A0C9YFP8_9AGAR</name>
<keyword evidence="6" id="KW-1185">Reference proteome</keyword>
<proteinExistence type="predicted"/>
<accession>A0A0C9YFP8</accession>
<dbReference type="Proteomes" id="UP000054477">
    <property type="component" value="Unassembled WGS sequence"/>
</dbReference>
<dbReference type="PANTHER" id="PTHR40621">
    <property type="entry name" value="TRANSCRIPTION FACTOR KAPC-RELATED"/>
    <property type="match status" value="1"/>
</dbReference>
<dbReference type="GO" id="GO:0001228">
    <property type="term" value="F:DNA-binding transcription activator activity, RNA polymerase II-specific"/>
    <property type="evidence" value="ECO:0007669"/>
    <property type="project" value="TreeGrafter"/>
</dbReference>
<dbReference type="PROSITE" id="PS00036">
    <property type="entry name" value="BZIP_BASIC"/>
    <property type="match status" value="1"/>
</dbReference>
<dbReference type="InterPro" id="IPR004827">
    <property type="entry name" value="bZIP"/>
</dbReference>
<feature type="compositionally biased region" description="Basic and acidic residues" evidence="3">
    <location>
        <begin position="113"/>
        <end position="137"/>
    </location>
</feature>
<evidence type="ECO:0000313" key="5">
    <source>
        <dbReference type="EMBL" id="KIK06888.1"/>
    </source>
</evidence>
<reference evidence="5 6" key="1">
    <citation type="submission" date="2014-04" db="EMBL/GenBank/DDBJ databases">
        <authorList>
            <consortium name="DOE Joint Genome Institute"/>
            <person name="Kuo A."/>
            <person name="Kohler A."/>
            <person name="Nagy L.G."/>
            <person name="Floudas D."/>
            <person name="Copeland A."/>
            <person name="Barry K.W."/>
            <person name="Cichocki N."/>
            <person name="Veneault-Fourrey C."/>
            <person name="LaButti K."/>
            <person name="Lindquist E.A."/>
            <person name="Lipzen A."/>
            <person name="Lundell T."/>
            <person name="Morin E."/>
            <person name="Murat C."/>
            <person name="Sun H."/>
            <person name="Tunlid A."/>
            <person name="Henrissat B."/>
            <person name="Grigoriev I.V."/>
            <person name="Hibbett D.S."/>
            <person name="Martin F."/>
            <person name="Nordberg H.P."/>
            <person name="Cantor M.N."/>
            <person name="Hua S.X."/>
        </authorList>
    </citation>
    <scope>NUCLEOTIDE SEQUENCE [LARGE SCALE GENOMIC DNA]</scope>
    <source>
        <strain evidence="5 6">LaAM-08-1</strain>
    </source>
</reference>
<feature type="compositionally biased region" description="Low complexity" evidence="3">
    <location>
        <begin position="168"/>
        <end position="187"/>
    </location>
</feature>
<dbReference type="HOGENOM" id="CLU_019790_0_0_1"/>
<dbReference type="Gene3D" id="1.20.5.170">
    <property type="match status" value="1"/>
</dbReference>
<dbReference type="STRING" id="1095629.A0A0C9YFP8"/>
<dbReference type="OrthoDB" id="5374328at2759"/>
<dbReference type="GO" id="GO:0090575">
    <property type="term" value="C:RNA polymerase II transcription regulator complex"/>
    <property type="evidence" value="ECO:0007669"/>
    <property type="project" value="TreeGrafter"/>
</dbReference>
<protein>
    <recommendedName>
        <fullName evidence="4">BZIP domain-containing protein</fullName>
    </recommendedName>
</protein>
<keyword evidence="2" id="KW-0539">Nucleus</keyword>
<feature type="region of interest" description="Disordered" evidence="3">
    <location>
        <begin position="113"/>
        <end position="189"/>
    </location>
</feature>
<feature type="region of interest" description="Disordered" evidence="3">
    <location>
        <begin position="23"/>
        <end position="60"/>
    </location>
</feature>
<comment type="subcellular location">
    <subcellularLocation>
        <location evidence="1">Nucleus</location>
    </subcellularLocation>
</comment>
<gene>
    <name evidence="5" type="ORF">K443DRAFT_88145</name>
</gene>
<feature type="domain" description="BZIP" evidence="4">
    <location>
        <begin position="50"/>
        <end position="64"/>
    </location>
</feature>
<dbReference type="PANTHER" id="PTHR40621:SF7">
    <property type="entry name" value="BZIP DOMAIN-CONTAINING PROTEIN"/>
    <property type="match status" value="1"/>
</dbReference>
<evidence type="ECO:0000256" key="3">
    <source>
        <dbReference type="SAM" id="MobiDB-lite"/>
    </source>
</evidence>
<evidence type="ECO:0000256" key="2">
    <source>
        <dbReference type="ARBA" id="ARBA00023242"/>
    </source>
</evidence>
<dbReference type="InterPro" id="IPR050936">
    <property type="entry name" value="AP-1-like"/>
</dbReference>
<sequence>MAPLSVPSSSILWATASKEWVIQPKSKPGRKPKTDLAVKDDSEPQDAKGRRVQNRAAQRAFRERKQAQLAELQARILTYEQGEIDRNVALQNIAKRLKEENERLQHENQALREKLARVEQEESFRSGNDNDRKRGRDGSSLTVGSPLVLHSRKKPRKTSNTPLENLGVSSEAHNSVSSSLVSSPDASEVPDDRISPLAYVLQSESSPSPVNNILSYSTGAKLMDMEHLDDFSRFNCGFCNETTPCVCREITHHIGDGELIKAEGFPEEQLSAQSNRSVSHLSPQGSSILENLPAYQPAVPLRRRPCLNSAKSPIFPIHSQLQRAAEPTCSGDPSNCMACTDDDFGKAFCSAVEVTMSATACDNCSSRPPQGAPSEFSFSLSNMTCCGNPLGCVGCNVPALPHSSAGSNSSPLKKMPEYIPTNDAWRQLKAHPNVEFADLALLAEVVASRSKCTGPRVDISPSPTDGFVPELTPFSQVGKAQTSAEQSLFQRGTQTVFLECGRRRVREVHKEAIQDALRLLDAKFTL</sequence>
<dbReference type="InterPro" id="IPR046347">
    <property type="entry name" value="bZIP_sf"/>
</dbReference>
<evidence type="ECO:0000259" key="4">
    <source>
        <dbReference type="PROSITE" id="PS00036"/>
    </source>
</evidence>
<evidence type="ECO:0000313" key="6">
    <source>
        <dbReference type="Proteomes" id="UP000054477"/>
    </source>
</evidence>
<feature type="compositionally biased region" description="Basic and acidic residues" evidence="3">
    <location>
        <begin position="32"/>
        <end position="49"/>
    </location>
</feature>
<dbReference type="SUPFAM" id="SSF57959">
    <property type="entry name" value="Leucine zipper domain"/>
    <property type="match status" value="1"/>
</dbReference>
<dbReference type="GO" id="GO:0000976">
    <property type="term" value="F:transcription cis-regulatory region binding"/>
    <property type="evidence" value="ECO:0007669"/>
    <property type="project" value="InterPro"/>
</dbReference>
<dbReference type="EMBL" id="KN838550">
    <property type="protein sequence ID" value="KIK06888.1"/>
    <property type="molecule type" value="Genomic_DNA"/>
</dbReference>